<dbReference type="Proteomes" id="UP000299102">
    <property type="component" value="Unassembled WGS sequence"/>
</dbReference>
<organism evidence="1 2">
    <name type="scientific">Eumeta variegata</name>
    <name type="common">Bagworm moth</name>
    <name type="synonym">Eumeta japonica</name>
    <dbReference type="NCBI Taxonomy" id="151549"/>
    <lineage>
        <taxon>Eukaryota</taxon>
        <taxon>Metazoa</taxon>
        <taxon>Ecdysozoa</taxon>
        <taxon>Arthropoda</taxon>
        <taxon>Hexapoda</taxon>
        <taxon>Insecta</taxon>
        <taxon>Pterygota</taxon>
        <taxon>Neoptera</taxon>
        <taxon>Endopterygota</taxon>
        <taxon>Lepidoptera</taxon>
        <taxon>Glossata</taxon>
        <taxon>Ditrysia</taxon>
        <taxon>Tineoidea</taxon>
        <taxon>Psychidae</taxon>
        <taxon>Oiketicinae</taxon>
        <taxon>Eumeta</taxon>
    </lineage>
</organism>
<sequence length="158" mass="17418">MSAEYVGGARHKLRRIRTRDERAKRHVINQPFMSDLLAPELPPATPPAYRINCSSYLSINYDINRDSGRYPVLALDSDCGPAFDCEPGLDKVAYDTCPVLNSDPGIACYFTCRYALDSSFSPHLIPPLVPFSIIISSSLDFFICSSSSLDFINNSGTG</sequence>
<gene>
    <name evidence="1" type="ORF">EVAR_2302_1</name>
</gene>
<protein>
    <submittedName>
        <fullName evidence="1">Uncharacterized protein</fullName>
    </submittedName>
</protein>
<name>A0A4C1SG10_EUMVA</name>
<keyword evidence="2" id="KW-1185">Reference proteome</keyword>
<reference evidence="1 2" key="1">
    <citation type="journal article" date="2019" name="Commun. Biol.">
        <title>The bagworm genome reveals a unique fibroin gene that provides high tensile strength.</title>
        <authorList>
            <person name="Kono N."/>
            <person name="Nakamura H."/>
            <person name="Ohtoshi R."/>
            <person name="Tomita M."/>
            <person name="Numata K."/>
            <person name="Arakawa K."/>
        </authorList>
    </citation>
    <scope>NUCLEOTIDE SEQUENCE [LARGE SCALE GENOMIC DNA]</scope>
</reference>
<evidence type="ECO:0000313" key="2">
    <source>
        <dbReference type="Proteomes" id="UP000299102"/>
    </source>
</evidence>
<comment type="caution">
    <text evidence="1">The sequence shown here is derived from an EMBL/GenBank/DDBJ whole genome shotgun (WGS) entry which is preliminary data.</text>
</comment>
<dbReference type="AlphaFoldDB" id="A0A4C1SG10"/>
<dbReference type="EMBL" id="BGZK01000007">
    <property type="protein sequence ID" value="GBP01025.1"/>
    <property type="molecule type" value="Genomic_DNA"/>
</dbReference>
<accession>A0A4C1SG10</accession>
<evidence type="ECO:0000313" key="1">
    <source>
        <dbReference type="EMBL" id="GBP01025.1"/>
    </source>
</evidence>
<proteinExistence type="predicted"/>